<dbReference type="FunFam" id="2.30.30.490:FF:000017">
    <property type="entry name" value="Bromo-adjacent homology (BAH) domain-containing protein"/>
    <property type="match status" value="1"/>
</dbReference>
<dbReference type="GO" id="GO:0003723">
    <property type="term" value="F:RNA binding"/>
    <property type="evidence" value="ECO:0007669"/>
    <property type="project" value="TreeGrafter"/>
</dbReference>
<feature type="region of interest" description="Disordered" evidence="1">
    <location>
        <begin position="371"/>
        <end position="390"/>
    </location>
</feature>
<sequence length="492" mass="56501">MTKFFPTKSLIIVDSIQKSTSIWRKWHHHARFLLFLAASLIPPPPSSDGHRPFRRWWFSYNSPLTSFYCHIHQRHHVPPMHTSFWRLTPSTLISSGDNNSPPTSLLSLYPYSHASLFCGLSSILADMSDHIKGKANASSENIEFKWGRKEQNDGKKHDRQYYRSFTYDGVDYFLYDSVYIWCEGQPEPYIGKLTEIYETKHLEKKVKVVWYFHPTHVQRYLRGTHTLNNELFLASGVGEGLLNVNPLETIAGKCDVVCTSKDKRNPQASIEEVEMSDYVFYKTFDVERLILSERFPDKIAGVEVGFFFNQRKHLEIGTPPKSNWNSKVAGKSISSSKFETGHCSTAVKDEESDFRFPRANATDSCHLNKRKLQDSKVEPDKPTKRPKLDSSNWFKEQPWEERMQIANETGSLVLLENLDPSLTSLEVEDIVLDAFHKKASAKMIQRNAYSSPYNGQALVIFNSKDEADFAISELKTRCLMLGDLRPIVGSRP</sequence>
<keyword evidence="4" id="KW-1185">Reference proteome</keyword>
<protein>
    <recommendedName>
        <fullName evidence="2">BAH domain-containing protein</fullName>
    </recommendedName>
</protein>
<feature type="compositionally biased region" description="Basic and acidic residues" evidence="1">
    <location>
        <begin position="371"/>
        <end position="388"/>
    </location>
</feature>
<dbReference type="EMBL" id="CAKMRJ010001464">
    <property type="protein sequence ID" value="CAH1424262.1"/>
    <property type="molecule type" value="Genomic_DNA"/>
</dbReference>
<name>A0AAU9MER9_9ASTR</name>
<evidence type="ECO:0000313" key="3">
    <source>
        <dbReference type="EMBL" id="CAH1424262.1"/>
    </source>
</evidence>
<dbReference type="PANTHER" id="PTHR47073">
    <property type="entry name" value="PROTEIN ANTI-SILENCING 1"/>
    <property type="match status" value="1"/>
</dbReference>
<evidence type="ECO:0000256" key="1">
    <source>
        <dbReference type="SAM" id="MobiDB-lite"/>
    </source>
</evidence>
<evidence type="ECO:0000313" key="4">
    <source>
        <dbReference type="Proteomes" id="UP001157418"/>
    </source>
</evidence>
<dbReference type="AlphaFoldDB" id="A0AAU9MER9"/>
<organism evidence="3 4">
    <name type="scientific">Lactuca virosa</name>
    <dbReference type="NCBI Taxonomy" id="75947"/>
    <lineage>
        <taxon>Eukaryota</taxon>
        <taxon>Viridiplantae</taxon>
        <taxon>Streptophyta</taxon>
        <taxon>Embryophyta</taxon>
        <taxon>Tracheophyta</taxon>
        <taxon>Spermatophyta</taxon>
        <taxon>Magnoliopsida</taxon>
        <taxon>eudicotyledons</taxon>
        <taxon>Gunneridae</taxon>
        <taxon>Pentapetalae</taxon>
        <taxon>asterids</taxon>
        <taxon>campanulids</taxon>
        <taxon>Asterales</taxon>
        <taxon>Asteraceae</taxon>
        <taxon>Cichorioideae</taxon>
        <taxon>Cichorieae</taxon>
        <taxon>Lactucinae</taxon>
        <taxon>Lactuca</taxon>
    </lineage>
</organism>
<gene>
    <name evidence="3" type="ORF">LVIROSA_LOCUS11480</name>
</gene>
<dbReference type="PANTHER" id="PTHR47073:SF2">
    <property type="entry name" value="PROTEIN ANTI-SILENCING 1"/>
    <property type="match status" value="1"/>
</dbReference>
<accession>A0AAU9MER9</accession>
<dbReference type="Proteomes" id="UP001157418">
    <property type="component" value="Unassembled WGS sequence"/>
</dbReference>
<dbReference type="GO" id="GO:0003682">
    <property type="term" value="F:chromatin binding"/>
    <property type="evidence" value="ECO:0007669"/>
    <property type="project" value="InterPro"/>
</dbReference>
<dbReference type="Gene3D" id="2.30.30.490">
    <property type="match status" value="1"/>
</dbReference>
<proteinExistence type="predicted"/>
<reference evidence="3 4" key="1">
    <citation type="submission" date="2022-01" db="EMBL/GenBank/DDBJ databases">
        <authorList>
            <person name="Xiong W."/>
            <person name="Schranz E."/>
        </authorList>
    </citation>
    <scope>NUCLEOTIDE SEQUENCE [LARGE SCALE GENOMIC DNA]</scope>
</reference>
<evidence type="ECO:0000259" key="2">
    <source>
        <dbReference type="PROSITE" id="PS51038"/>
    </source>
</evidence>
<dbReference type="InterPro" id="IPR001025">
    <property type="entry name" value="BAH_dom"/>
</dbReference>
<dbReference type="Pfam" id="PF01426">
    <property type="entry name" value="BAH"/>
    <property type="match status" value="1"/>
</dbReference>
<dbReference type="InterPro" id="IPR043151">
    <property type="entry name" value="BAH_sf"/>
</dbReference>
<dbReference type="PROSITE" id="PS51038">
    <property type="entry name" value="BAH"/>
    <property type="match status" value="1"/>
</dbReference>
<feature type="domain" description="BAH" evidence="2">
    <location>
        <begin position="170"/>
        <end position="295"/>
    </location>
</feature>
<comment type="caution">
    <text evidence="3">The sequence shown here is derived from an EMBL/GenBank/DDBJ whole genome shotgun (WGS) entry which is preliminary data.</text>
</comment>